<dbReference type="EMBL" id="AMZH03004563">
    <property type="protein sequence ID" value="RRT68839.1"/>
    <property type="molecule type" value="Genomic_DNA"/>
</dbReference>
<evidence type="ECO:0000313" key="3">
    <source>
        <dbReference type="Proteomes" id="UP000287651"/>
    </source>
</evidence>
<comment type="caution">
    <text evidence="2">The sequence shown here is derived from an EMBL/GenBank/DDBJ whole genome shotgun (WGS) entry which is preliminary data.</text>
</comment>
<name>A0A444E6K0_ENSVE</name>
<dbReference type="PANTHER" id="PTHR10073">
    <property type="entry name" value="DNA MISMATCH REPAIR PROTEIN MLH, PMS, MUTL"/>
    <property type="match status" value="1"/>
</dbReference>
<proteinExistence type="inferred from homology"/>
<reference evidence="2 3" key="1">
    <citation type="journal article" date="2014" name="Agronomy (Basel)">
        <title>A Draft Genome Sequence for Ensete ventricosum, the Drought-Tolerant Tree Against Hunger.</title>
        <authorList>
            <person name="Harrison J."/>
            <person name="Moore K.A."/>
            <person name="Paszkiewicz K."/>
            <person name="Jones T."/>
            <person name="Grant M."/>
            <person name="Ambacheew D."/>
            <person name="Muzemil S."/>
            <person name="Studholme D.J."/>
        </authorList>
    </citation>
    <scope>NUCLEOTIDE SEQUENCE [LARGE SCALE GENOMIC DNA]</scope>
</reference>
<organism evidence="2 3">
    <name type="scientific">Ensete ventricosum</name>
    <name type="common">Abyssinian banana</name>
    <name type="synonym">Musa ensete</name>
    <dbReference type="NCBI Taxonomy" id="4639"/>
    <lineage>
        <taxon>Eukaryota</taxon>
        <taxon>Viridiplantae</taxon>
        <taxon>Streptophyta</taxon>
        <taxon>Embryophyta</taxon>
        <taxon>Tracheophyta</taxon>
        <taxon>Spermatophyta</taxon>
        <taxon>Magnoliopsida</taxon>
        <taxon>Liliopsida</taxon>
        <taxon>Zingiberales</taxon>
        <taxon>Musaceae</taxon>
        <taxon>Ensete</taxon>
    </lineage>
</organism>
<evidence type="ECO:0000256" key="1">
    <source>
        <dbReference type="ARBA" id="ARBA00006082"/>
    </source>
</evidence>
<dbReference type="Pfam" id="PF13589">
    <property type="entry name" value="HATPase_c_3"/>
    <property type="match status" value="1"/>
</dbReference>
<evidence type="ECO:0000313" key="2">
    <source>
        <dbReference type="EMBL" id="RRT68839.1"/>
    </source>
</evidence>
<dbReference type="SUPFAM" id="SSF55874">
    <property type="entry name" value="ATPase domain of HSP90 chaperone/DNA topoisomerase II/histidine kinase"/>
    <property type="match status" value="1"/>
</dbReference>
<sequence>MQNIKRLPRNVHGTLRSGVVMFDLPRVVEELVNNSLDANPTKVSVFVNVRTCYIKIEDDGCGITRDELVTLGEIYGLNSSLNILLQYKY</sequence>
<accession>A0A444E6K0</accession>
<dbReference type="InterPro" id="IPR038973">
    <property type="entry name" value="MutL/Mlh/Pms-like"/>
</dbReference>
<dbReference type="GO" id="GO:0006298">
    <property type="term" value="P:mismatch repair"/>
    <property type="evidence" value="ECO:0007669"/>
    <property type="project" value="InterPro"/>
</dbReference>
<dbReference type="Gene3D" id="3.30.565.10">
    <property type="entry name" value="Histidine kinase-like ATPase, C-terminal domain"/>
    <property type="match status" value="1"/>
</dbReference>
<dbReference type="PANTHER" id="PTHR10073:SF47">
    <property type="entry name" value="DNA MISMATCH REPAIR PROTEIN MLH3"/>
    <property type="match status" value="1"/>
</dbReference>
<dbReference type="GO" id="GO:0016887">
    <property type="term" value="F:ATP hydrolysis activity"/>
    <property type="evidence" value="ECO:0007669"/>
    <property type="project" value="InterPro"/>
</dbReference>
<gene>
    <name evidence="2" type="ORF">B296_00033851</name>
</gene>
<dbReference type="AlphaFoldDB" id="A0A444E6K0"/>
<dbReference type="InterPro" id="IPR036890">
    <property type="entry name" value="HATPase_C_sf"/>
</dbReference>
<dbReference type="Proteomes" id="UP000287651">
    <property type="component" value="Unassembled WGS sequence"/>
</dbReference>
<comment type="similarity">
    <text evidence="1">Belongs to the DNA mismatch repair MutL/HexB family.</text>
</comment>
<dbReference type="GO" id="GO:0032300">
    <property type="term" value="C:mismatch repair complex"/>
    <property type="evidence" value="ECO:0007669"/>
    <property type="project" value="InterPro"/>
</dbReference>
<protein>
    <submittedName>
        <fullName evidence="2">Uncharacterized protein</fullName>
    </submittedName>
</protein>
<dbReference type="GO" id="GO:0140664">
    <property type="term" value="F:ATP-dependent DNA damage sensor activity"/>
    <property type="evidence" value="ECO:0007669"/>
    <property type="project" value="InterPro"/>
</dbReference>